<dbReference type="Pfam" id="PF06701">
    <property type="entry name" value="MIB_HERC2"/>
    <property type="match status" value="1"/>
</dbReference>
<feature type="region of interest" description="Disordered" evidence="11">
    <location>
        <begin position="1684"/>
        <end position="1711"/>
    </location>
</feature>
<dbReference type="GO" id="GO:0046872">
    <property type="term" value="F:metal ion binding"/>
    <property type="evidence" value="ECO:0007669"/>
    <property type="project" value="InterPro"/>
</dbReference>
<dbReference type="InterPro" id="IPR035983">
    <property type="entry name" value="Hect_E3_ubiquitin_ligase"/>
</dbReference>
<dbReference type="GO" id="GO:0070534">
    <property type="term" value="P:protein K63-linked ubiquitination"/>
    <property type="evidence" value="ECO:0007669"/>
    <property type="project" value="TreeGrafter"/>
</dbReference>
<dbReference type="Gene3D" id="1.25.10.10">
    <property type="entry name" value="Leucine-rich Repeat Variant"/>
    <property type="match status" value="1"/>
</dbReference>
<feature type="region of interest" description="Disordered" evidence="11">
    <location>
        <begin position="1384"/>
        <end position="1413"/>
    </location>
</feature>
<evidence type="ECO:0000256" key="8">
    <source>
        <dbReference type="PROSITE-ProRule" id="PRU00023"/>
    </source>
</evidence>
<evidence type="ECO:0000256" key="9">
    <source>
        <dbReference type="PROSITE-ProRule" id="PRU00104"/>
    </source>
</evidence>
<feature type="compositionally biased region" description="Low complexity" evidence="11">
    <location>
        <begin position="1641"/>
        <end position="1656"/>
    </location>
</feature>
<dbReference type="FunFam" id="2.30.30.40:FF:000085">
    <property type="entry name" value="E3 ubiquitin-protein ligase HECTD1 isoform X1"/>
    <property type="match status" value="1"/>
</dbReference>
<dbReference type="FunFam" id="2.60.120.260:FF:000014">
    <property type="entry name" value="E3 ubiquitin-protein ligase HECTD1 isoform X1"/>
    <property type="match status" value="1"/>
</dbReference>
<feature type="region of interest" description="Disordered" evidence="11">
    <location>
        <begin position="718"/>
        <end position="742"/>
    </location>
</feature>
<feature type="region of interest" description="Disordered" evidence="11">
    <location>
        <begin position="245"/>
        <end position="274"/>
    </location>
</feature>
<dbReference type="FunFam" id="1.25.40.20:FF:000033">
    <property type="entry name" value="E3 ubiquitin-protein ligase HECTD1 isoform X2"/>
    <property type="match status" value="1"/>
</dbReference>
<sequence length="2499" mass="277851">MADPDPETLLEWLSSGLGDERDMQLIALEQLCMLLLMSDNVDRCFESCPPRTFLPALCRIFLDEHAPENVLEVTARAITYYLDVSAECTRRIMAMDGAIRAICNRLVVAELSSRTSKDLAEQCVKVLELICTREAGAVFDSGGLSCILPFIRDNGNRVHKDTLHSAMAVVSRLCTKMEPADTQLPTCVQALSTLLRHEDQHVADGALRCFASIADRFTRRGVDPAPLAQHGLVSELLTRLSNAAGPALASGTQSTPGKATSTTNTSTNQPDPKATAASVSTIISLLSTLCRGSPSITHDLLRSDLPEAIEKALKGDERCILDSMRLVDLLLVLLFEGRRALGKTGGAGSSGTFVPRIRRMDSAAEKSHRQLIDCIRSKDTDALIEAIETGGVEVNFMDDVGQTLLNWASAFGTQEMVEYLCEKGADVNKGQRSSSLHYAACFGRPAIAKVLLRHGANPDLRDEDGKTPLDKARERIDEGHREVAAILQSPGEWMIPLDKERQRKSESDSEEQVEPRGDPEMAPLYLRQLLPVFCATFQSTMLASVRKASLGLIKKMVHYIQPSLLEELCTSEVSNNFGTQLVEVIATVLDNEEDEDGHLIVLSIIQDLMIKAQDIFLDHFARLGVFSKVQALAGPPDVIVEPEENDQNITEQAEVTDVIEDAKEILPGKAYHWRDWCLCRGRDCLYIWSDAAALELSNGSNGWFRFILDGKLATMYSSGSPEGGADTSGKSRASDSLTTEENRGEFLEKLQRARAVVKNTTTSQPILSKPGPTRLVVGNWSLTSRKDAELHIHNSDGQQQATILREELAGFIFESNRGTKHSFTAETSLGPEFSAGWSNKKGKRLRSKTEATKQKVKNLANTVHEQYFKAAQAQPRGVVAKLGNIVAHLERACQKQCSYSNNRDGGHTWKDILCNALDELTQILQEDGVVSAYELHSSGLVQALLSLLATSYWDQGLKSNKMSKFQKQRVQLFKQCFKEKSNEEQNSLAILVHKLIAVLESIEKLPVYLYDSPGSGYGLQILTRRLRFRLEKASGESTLIDRTGRGLKMEPLSTVRQLERYLLKMVAKQWYDYDRNTFQFIKKLREVKYRTFKYTQDFDEGGVIYFIGTNGKTSAEWVNPAQYGLVSITSSDGRNLPYGRVEDILSRDSSALNCHTNDDKRAWFSIDLGLYIIPTCYTLRHARGYGRSALRNWLFQMSRDGVTWITLLTHTDDTSLNDPGSTGSWYVEVPPEEYQGWRHVRIQQAGKNASGQTHYLSLSGFELYGQVTTVCEDLGKAAKEAEAYLKKQRRLLRAQMLKHVSVGARVVRGIDWKWRDQDGNPAGEGTVTGELHSGWIDVTWDHGGSNSYRMGAEGKYDLKLTPGFDIEVATTKLHSAIVKAKETKDKQSVLTSRKSSSTPSLPEATDVKTSVASTEQAASADNLAAKQAAETIAESMLSVARAEAIVAVTSESQAAINESDLSVVVHPLRDPHHDLSAINNSISSDLATIVESLALTDTKPSNVISHSQLRRQQSCDASEPHRSNITTSNSGSNLNKDVLSRRSSKINTSRAAVNAAAQSLAEAVEALDKIREGTDLFINNTNTILSGELLQSTIMMHQNQQNQQTTGVRISVSDDDRPSKAKKPSIEHEIKDNCSKEEAVNNSNNARNNSNCSVTNPMSVSVPNLTSTEVSLEDFLESCRAPTLLAELDDDEDIGDEEDNDEDENEDDADYEDVMVSRNLLSFMEEEGYECRSGKRRSWDDEYVLKRQFSALIPAFDPRPGRTNVNQTTDLEVPPPGQEEGGSNSDHELLPQPKLQLILRGPNLPGIPDVEVELNDPSWTVFRAVQELIQLADLGTRQEKLRRIWEPTYMIVYREIKDESASELEEGRCTPVVTLYSRSGSSSVAGTTLSPSTPIPGTPSASNCTVEDVLQLLRHLFVITTSKEQDYRDLSIDLSPEQFTSKKITNKLLQQIQDPLVLSSSSLPAWCEELNHSCPFLFPFETRQLYFNCTAFGASRSIVWLQTQRDVTIERQRTPGLSPRRDDPHEFRVGRLKHERVKVPRGETLLDWAMQVMKIHCDRKSILEVEFAGEEGTGLGPTLEFYALVSAELQRRDLAMWICDDEALNMQEAVDLGEGVKPPGYYVRRTSGLFPAPLPQNSDICDKAVRYFWFLGVFLAKVLQDNRLVDLPLSKSFLKLMCHGEIQNTVNERIGFAGLKRNEDDMMTSSLISEESEKELELDPPKLTLEDKRPWYCGILGADDLFDIDPIRATFLKQIQELVKRKLKIIQDTSLSAESKAHQIQNLSLNHASGPVLLEDLALTFTYAPSSSIFGISAIELVSNGADIEVNIENVEEYADLTLGFALDKGIARQLDAFHRGFSVVFPMEKLSAFSPDEMRVMLCGDQNPEWTRDDLMNYTEPKLGYTKDSPGFLRFVNVLLDMSPEERKAFLQFTTGCSSLPPGGLANLYPRLTVVRKVDAGEGSFPSVNTCVHYLKLPDYPTEEVLRQRLLAATKEKGFHLN</sequence>
<dbReference type="SUPFAM" id="SSF49785">
    <property type="entry name" value="Galactose-binding domain-like"/>
    <property type="match status" value="1"/>
</dbReference>
<evidence type="ECO:0000256" key="2">
    <source>
        <dbReference type="ARBA" id="ARBA00004906"/>
    </source>
</evidence>
<dbReference type="UniPathway" id="UPA00143"/>
<feature type="region of interest" description="Disordered" evidence="11">
    <location>
        <begin position="1598"/>
        <end position="1657"/>
    </location>
</feature>
<evidence type="ECO:0000256" key="5">
    <source>
        <dbReference type="ARBA" id="ARBA00022737"/>
    </source>
</evidence>
<feature type="compositionally biased region" description="Polar residues" evidence="11">
    <location>
        <begin position="1388"/>
        <end position="1400"/>
    </location>
</feature>
<feature type="domain" description="MIB/HERC2" evidence="13">
    <location>
        <begin position="1292"/>
        <end position="1364"/>
    </location>
</feature>
<dbReference type="GO" id="GO:0061630">
    <property type="term" value="F:ubiquitin protein ligase activity"/>
    <property type="evidence" value="ECO:0007669"/>
    <property type="project" value="UniProtKB-UniRule"/>
</dbReference>
<dbReference type="Pfam" id="PF12796">
    <property type="entry name" value="Ank_2"/>
    <property type="match status" value="1"/>
</dbReference>
<keyword evidence="4 10" id="KW-0808">Transferase</keyword>
<comment type="pathway">
    <text evidence="2 10">Protein modification; protein ubiquitination.</text>
</comment>
<dbReference type="InterPro" id="IPR008979">
    <property type="entry name" value="Galactose-bd-like_sf"/>
</dbReference>
<comment type="function">
    <text evidence="10">E3 ubiquitin-protein ligase which accepts ubiquitin from an E2 ubiquitin-conjugating enzyme in the form of a thioester and then directly transfers the ubiquitin to targeted substrates.</text>
</comment>
<dbReference type="InterPro" id="IPR011989">
    <property type="entry name" value="ARM-like"/>
</dbReference>
<feature type="compositionally biased region" description="Polar residues" evidence="11">
    <location>
        <begin position="1523"/>
        <end position="1535"/>
    </location>
</feature>
<dbReference type="InterPro" id="IPR045322">
    <property type="entry name" value="HECTD1/TRIP12-like"/>
</dbReference>
<dbReference type="FunFam" id="3.90.1750.10:FF:000021">
    <property type="entry name" value="E3 ubiquitin-protein ligase HECTD1 isoform X1"/>
    <property type="match status" value="1"/>
</dbReference>
<dbReference type="Pfam" id="PF07738">
    <property type="entry name" value="Sad1_UNC"/>
    <property type="match status" value="1"/>
</dbReference>
<evidence type="ECO:0000259" key="13">
    <source>
        <dbReference type="PROSITE" id="PS51416"/>
    </source>
</evidence>
<dbReference type="Gene3D" id="3.30.2160.10">
    <property type="entry name" value="Hect, E3 ligase catalytic domain"/>
    <property type="match status" value="1"/>
</dbReference>
<accession>A0A1Y1M055</accession>
<protein>
    <recommendedName>
        <fullName evidence="10">E3 ubiquitin-protein ligase</fullName>
        <ecNumber evidence="10">2.3.2.26</ecNumber>
    </recommendedName>
</protein>
<dbReference type="FunFam" id="1.25.10.10:FF:000051">
    <property type="entry name" value="E3 ubiquitin-protein ligase HECTD1 isoform X1"/>
    <property type="match status" value="1"/>
</dbReference>
<feature type="compositionally biased region" description="Polar residues" evidence="11">
    <location>
        <begin position="250"/>
        <end position="270"/>
    </location>
</feature>
<dbReference type="CDD" id="cd00078">
    <property type="entry name" value="HECTc"/>
    <property type="match status" value="1"/>
</dbReference>
<dbReference type="Gene3D" id="1.25.40.20">
    <property type="entry name" value="Ankyrin repeat-containing domain"/>
    <property type="match status" value="1"/>
</dbReference>
<evidence type="ECO:0000256" key="11">
    <source>
        <dbReference type="SAM" id="MobiDB-lite"/>
    </source>
</evidence>
<feature type="compositionally biased region" description="Polar residues" evidence="11">
    <location>
        <begin position="1504"/>
        <end position="1516"/>
    </location>
</feature>
<dbReference type="GO" id="GO:0043161">
    <property type="term" value="P:proteasome-mediated ubiquitin-dependent protein catabolic process"/>
    <property type="evidence" value="ECO:0007669"/>
    <property type="project" value="TreeGrafter"/>
</dbReference>
<feature type="active site" description="Glycyl thioester intermediate" evidence="9">
    <location>
        <position position="2468"/>
    </location>
</feature>
<feature type="compositionally biased region" description="Basic and acidic residues" evidence="11">
    <location>
        <begin position="1612"/>
        <end position="1639"/>
    </location>
</feature>
<keyword evidence="7 8" id="KW-0040">ANK repeat</keyword>
<dbReference type="Pfam" id="PF00632">
    <property type="entry name" value="HECT"/>
    <property type="match status" value="1"/>
</dbReference>
<evidence type="ECO:0000256" key="7">
    <source>
        <dbReference type="ARBA" id="ARBA00023043"/>
    </source>
</evidence>
<dbReference type="PROSITE" id="PS51416">
    <property type="entry name" value="MIB_HERC2"/>
    <property type="match status" value="1"/>
</dbReference>
<name>A0A1Y1M055_PHOPY</name>
<dbReference type="SMART" id="SM00248">
    <property type="entry name" value="ANK"/>
    <property type="match status" value="3"/>
</dbReference>
<dbReference type="InterPro" id="IPR012919">
    <property type="entry name" value="SUN_dom"/>
</dbReference>
<reference evidence="14" key="1">
    <citation type="journal article" date="2016" name="Sci. Rep.">
        <title>Molecular characterization of firefly nuptial gifts: a multi-omics approach sheds light on postcopulatory sexual selection.</title>
        <authorList>
            <person name="Al-Wathiqui N."/>
            <person name="Fallon T.R."/>
            <person name="South A."/>
            <person name="Weng J.K."/>
            <person name="Lewis S.M."/>
        </authorList>
    </citation>
    <scope>NUCLEOTIDE SEQUENCE</scope>
</reference>
<dbReference type="InterPro" id="IPR037252">
    <property type="entry name" value="Mib_Herc2_sf"/>
</dbReference>
<dbReference type="InterPro" id="IPR002110">
    <property type="entry name" value="Ankyrin_rpt"/>
</dbReference>
<keyword evidence="6 9" id="KW-0833">Ubl conjugation pathway</keyword>
<evidence type="ECO:0000259" key="12">
    <source>
        <dbReference type="PROSITE" id="PS50237"/>
    </source>
</evidence>
<comment type="similarity">
    <text evidence="3 10">Belongs to the UPL family. K-HECT subfamily.</text>
</comment>
<dbReference type="EMBL" id="GEZM01043835">
    <property type="protein sequence ID" value="JAV78741.1"/>
    <property type="molecule type" value="Transcribed_RNA"/>
</dbReference>
<organism evidence="14">
    <name type="scientific">Photinus pyralis</name>
    <name type="common">Common eastern firefly</name>
    <name type="synonym">Lampyris pyralis</name>
    <dbReference type="NCBI Taxonomy" id="7054"/>
    <lineage>
        <taxon>Eukaryota</taxon>
        <taxon>Metazoa</taxon>
        <taxon>Ecdysozoa</taxon>
        <taxon>Arthropoda</taxon>
        <taxon>Hexapoda</taxon>
        <taxon>Insecta</taxon>
        <taxon>Pterygota</taxon>
        <taxon>Neoptera</taxon>
        <taxon>Endopterygota</taxon>
        <taxon>Coleoptera</taxon>
        <taxon>Polyphaga</taxon>
        <taxon>Elateriformia</taxon>
        <taxon>Elateroidea</taxon>
        <taxon>Lampyridae</taxon>
        <taxon>Lampyrinae</taxon>
        <taxon>Photinus</taxon>
    </lineage>
</organism>
<feature type="domain" description="HECT" evidence="12">
    <location>
        <begin position="2058"/>
        <end position="2499"/>
    </location>
</feature>
<evidence type="ECO:0000256" key="6">
    <source>
        <dbReference type="ARBA" id="ARBA00022786"/>
    </source>
</evidence>
<dbReference type="PROSITE" id="PS50237">
    <property type="entry name" value="HECT"/>
    <property type="match status" value="1"/>
</dbReference>
<proteinExistence type="inferred from homology"/>
<dbReference type="GO" id="GO:0009966">
    <property type="term" value="P:regulation of signal transduction"/>
    <property type="evidence" value="ECO:0007669"/>
    <property type="project" value="UniProtKB-ARBA"/>
</dbReference>
<evidence type="ECO:0000256" key="4">
    <source>
        <dbReference type="ARBA" id="ARBA00022679"/>
    </source>
</evidence>
<dbReference type="Gene3D" id="2.30.30.40">
    <property type="entry name" value="SH3 Domains"/>
    <property type="match status" value="1"/>
</dbReference>
<dbReference type="InterPro" id="IPR036770">
    <property type="entry name" value="Ankyrin_rpt-contain_sf"/>
</dbReference>
<keyword evidence="5" id="KW-0677">Repeat</keyword>
<dbReference type="SUPFAM" id="SSF56204">
    <property type="entry name" value="Hect, E3 ligase catalytic domain"/>
    <property type="match status" value="1"/>
</dbReference>
<dbReference type="InterPro" id="IPR010606">
    <property type="entry name" value="Mib_Herc2"/>
</dbReference>
<dbReference type="Gene3D" id="2.60.120.260">
    <property type="entry name" value="Galactose-binding domain-like"/>
    <property type="match status" value="1"/>
</dbReference>
<feature type="repeat" description="ANK" evidence="8">
    <location>
        <begin position="400"/>
        <end position="432"/>
    </location>
</feature>
<evidence type="ECO:0000256" key="1">
    <source>
        <dbReference type="ARBA" id="ARBA00000885"/>
    </source>
</evidence>
<feature type="repeat" description="ANK" evidence="8">
    <location>
        <begin position="431"/>
        <end position="463"/>
    </location>
</feature>
<dbReference type="SMART" id="SM00119">
    <property type="entry name" value="HECTc"/>
    <property type="match status" value="1"/>
</dbReference>
<feature type="compositionally biased region" description="Polar residues" evidence="11">
    <location>
        <begin position="728"/>
        <end position="739"/>
    </location>
</feature>
<dbReference type="Gene3D" id="3.30.2410.10">
    <property type="entry name" value="Hect, E3 ligase catalytic domain"/>
    <property type="match status" value="1"/>
</dbReference>
<feature type="region of interest" description="Disordered" evidence="11">
    <location>
        <begin position="497"/>
        <end position="518"/>
    </location>
</feature>
<feature type="compositionally biased region" description="Acidic residues" evidence="11">
    <location>
        <begin position="1687"/>
        <end position="1711"/>
    </location>
</feature>
<dbReference type="SUPFAM" id="SSF48371">
    <property type="entry name" value="ARM repeat"/>
    <property type="match status" value="1"/>
</dbReference>
<dbReference type="PANTHER" id="PTHR45670:SF1">
    <property type="entry name" value="E3 UBIQUITIN-PROTEIN LIGASE HECTD1"/>
    <property type="match status" value="1"/>
</dbReference>
<dbReference type="EC" id="2.3.2.26" evidence="10"/>
<evidence type="ECO:0000256" key="10">
    <source>
        <dbReference type="RuleBase" id="RU369009"/>
    </source>
</evidence>
<evidence type="ECO:0000313" key="14">
    <source>
        <dbReference type="EMBL" id="JAV78741.1"/>
    </source>
</evidence>
<feature type="region of interest" description="Disordered" evidence="11">
    <location>
        <begin position="1757"/>
        <end position="1788"/>
    </location>
</feature>
<feature type="region of interest" description="Disordered" evidence="11">
    <location>
        <begin position="1504"/>
        <end position="1548"/>
    </location>
</feature>
<dbReference type="FunFam" id="3.30.2410.10:FF:000007">
    <property type="entry name" value="Putative E3 ubiquitin-protein ligase HECTD1"/>
    <property type="match status" value="1"/>
</dbReference>
<comment type="catalytic activity">
    <reaction evidence="1 10">
        <text>S-ubiquitinyl-[E2 ubiquitin-conjugating enzyme]-L-cysteine + [acceptor protein]-L-lysine = [E2 ubiquitin-conjugating enzyme]-L-cysteine + N(6)-ubiquitinyl-[acceptor protein]-L-lysine.</text>
        <dbReference type="EC" id="2.3.2.26"/>
    </reaction>
</comment>
<dbReference type="SUPFAM" id="SSF48403">
    <property type="entry name" value="Ankyrin repeat"/>
    <property type="match status" value="1"/>
</dbReference>
<dbReference type="SUPFAM" id="SSF159034">
    <property type="entry name" value="Mib/herc2 domain-like"/>
    <property type="match status" value="1"/>
</dbReference>
<dbReference type="InterPro" id="IPR000569">
    <property type="entry name" value="HECT_dom"/>
</dbReference>
<dbReference type="PROSITE" id="PS50297">
    <property type="entry name" value="ANK_REP_REGION"/>
    <property type="match status" value="2"/>
</dbReference>
<dbReference type="PROSITE" id="PS50088">
    <property type="entry name" value="ANK_REPEAT"/>
    <property type="match status" value="2"/>
</dbReference>
<dbReference type="Gene3D" id="3.90.1750.10">
    <property type="entry name" value="Hect, E3 ligase catalytic domains"/>
    <property type="match status" value="2"/>
</dbReference>
<dbReference type="GO" id="GO:0016607">
    <property type="term" value="C:nuclear speck"/>
    <property type="evidence" value="ECO:0007669"/>
    <property type="project" value="TreeGrafter"/>
</dbReference>
<evidence type="ECO:0000256" key="3">
    <source>
        <dbReference type="ARBA" id="ARBA00006331"/>
    </source>
</evidence>
<dbReference type="InterPro" id="IPR016024">
    <property type="entry name" value="ARM-type_fold"/>
</dbReference>
<dbReference type="PANTHER" id="PTHR45670">
    <property type="entry name" value="E3 UBIQUITIN-PROTEIN LIGASE TRIP12"/>
    <property type="match status" value="1"/>
</dbReference>